<keyword evidence="8" id="KW-1185">Reference proteome</keyword>
<evidence type="ECO:0000256" key="2">
    <source>
        <dbReference type="ARBA" id="ARBA00022630"/>
    </source>
</evidence>
<keyword evidence="5" id="KW-0732">Signal</keyword>
<dbReference type="Gene3D" id="3.90.700.10">
    <property type="entry name" value="Succinate dehydrogenase/fumarate reductase flavoprotein, catalytic domain"/>
    <property type="match status" value="1"/>
</dbReference>
<evidence type="ECO:0000256" key="3">
    <source>
        <dbReference type="ARBA" id="ARBA00022827"/>
    </source>
</evidence>
<evidence type="ECO:0000256" key="1">
    <source>
        <dbReference type="ARBA" id="ARBA00001974"/>
    </source>
</evidence>
<evidence type="ECO:0000256" key="5">
    <source>
        <dbReference type="SAM" id="SignalP"/>
    </source>
</evidence>
<dbReference type="InterPro" id="IPR050315">
    <property type="entry name" value="FAD-oxidoreductase_2"/>
</dbReference>
<feature type="domain" description="FAD-dependent oxidoreductase 2 FAD-binding" evidence="6">
    <location>
        <begin position="74"/>
        <end position="516"/>
    </location>
</feature>
<sequence>MHDKTLSRRTFVSGTALAGAVAALAGLAGCAPAEKPLATAGSQDSGAATGLDDSYAWLRSAPAMPEVSAEETYDVVVIGAGIAGCTAAQAAAEAGASVLVVEKFEGITAHGTDIGAVGSKLQKEQGVDIDKALASRLIYQWGQSEGNYFLIKQFVERSGEVMDHYIDMATDLGYEVILNSEMTARSDWDTLEDRFKQFRTAHKFTIPEGSSLPEQPWNVGYFISMVADDAQARGAVFEFNTQAEQLVKEDGAVVAVIVSNADGYKRVNATKGVILATGGITDNEEMKACFCPMALRSDKSDYTPVGGNRGDGIIMGRWIGAALSPCYPAPIIHPVNLAVMGPGFDTCWLTVNRDGMRYCCEVGFEPIVTNARMNTPGSVAWAIWDSHYPEHAQRQEPVKSASFMDGLQEKVEQAVSEGTFFKGETLEELAEAIGVPFETLQQTVERYNSFCDAGEDPDFGVPPRFLSSVKDGPFYASNVSAWMLALPYGLRVDQNSQVLDEEDTPIGGLFAIGNAQGDFFANSYPVTLPGTSHGRGMTYGRLVGQALAKGTTIEGYAVGFED</sequence>
<reference evidence="7 8" key="1">
    <citation type="submission" date="2024-01" db="EMBL/GenBank/DDBJ databases">
        <title>novel species in genus Adlercreutzia.</title>
        <authorList>
            <person name="Liu X."/>
        </authorList>
    </citation>
    <scope>NUCLEOTIDE SEQUENCE [LARGE SCALE GENOMIC DNA]</scope>
    <source>
        <strain evidence="7 8">R7</strain>
    </source>
</reference>
<name>A0ABU6IFW5_9ACTN</name>
<dbReference type="EMBL" id="JAYMFF010000002">
    <property type="protein sequence ID" value="MEC4175336.1"/>
    <property type="molecule type" value="Genomic_DNA"/>
</dbReference>
<dbReference type="PROSITE" id="PS51318">
    <property type="entry name" value="TAT"/>
    <property type="match status" value="1"/>
</dbReference>
<dbReference type="SUPFAM" id="SSF51905">
    <property type="entry name" value="FAD/NAD(P)-binding domain"/>
    <property type="match status" value="1"/>
</dbReference>
<gene>
    <name evidence="7" type="ORF">VIN30_02600</name>
</gene>
<evidence type="ECO:0000259" key="6">
    <source>
        <dbReference type="Pfam" id="PF00890"/>
    </source>
</evidence>
<feature type="signal peptide" evidence="5">
    <location>
        <begin position="1"/>
        <end position="25"/>
    </location>
</feature>
<feature type="chain" id="PRO_5045844554" evidence="5">
    <location>
        <begin position="26"/>
        <end position="562"/>
    </location>
</feature>
<comment type="cofactor">
    <cofactor evidence="1">
        <name>FAD</name>
        <dbReference type="ChEBI" id="CHEBI:57692"/>
    </cofactor>
</comment>
<dbReference type="InterPro" id="IPR036188">
    <property type="entry name" value="FAD/NAD-bd_sf"/>
</dbReference>
<comment type="caution">
    <text evidence="7">The sequence shown here is derived from an EMBL/GenBank/DDBJ whole genome shotgun (WGS) entry which is preliminary data.</text>
</comment>
<evidence type="ECO:0000256" key="4">
    <source>
        <dbReference type="ARBA" id="ARBA00023002"/>
    </source>
</evidence>
<dbReference type="RefSeq" id="WP_326424073.1">
    <property type="nucleotide sequence ID" value="NZ_JAYMFF010000002.1"/>
</dbReference>
<dbReference type="InterPro" id="IPR006311">
    <property type="entry name" value="TAT_signal"/>
</dbReference>
<dbReference type="PANTHER" id="PTHR43400">
    <property type="entry name" value="FUMARATE REDUCTASE"/>
    <property type="match status" value="1"/>
</dbReference>
<evidence type="ECO:0000313" key="8">
    <source>
        <dbReference type="Proteomes" id="UP001349994"/>
    </source>
</evidence>
<accession>A0ABU6IFW5</accession>
<dbReference type="InterPro" id="IPR027477">
    <property type="entry name" value="Succ_DH/fumarate_Rdtase_cat_sf"/>
</dbReference>
<protein>
    <submittedName>
        <fullName evidence="7">FAD-dependent oxidoreductase</fullName>
    </submittedName>
</protein>
<dbReference type="Proteomes" id="UP001349994">
    <property type="component" value="Unassembled WGS sequence"/>
</dbReference>
<dbReference type="PANTHER" id="PTHR43400:SF10">
    <property type="entry name" value="3-OXOSTEROID 1-DEHYDROGENASE"/>
    <property type="match status" value="1"/>
</dbReference>
<organism evidence="7 8">
    <name type="scientific">Adlercreutzia wanghongyangiae</name>
    <dbReference type="NCBI Taxonomy" id="3111451"/>
    <lineage>
        <taxon>Bacteria</taxon>
        <taxon>Bacillati</taxon>
        <taxon>Actinomycetota</taxon>
        <taxon>Coriobacteriia</taxon>
        <taxon>Eggerthellales</taxon>
        <taxon>Eggerthellaceae</taxon>
        <taxon>Adlercreutzia</taxon>
    </lineage>
</organism>
<dbReference type="InterPro" id="IPR003953">
    <property type="entry name" value="FAD-dep_OxRdtase_2_FAD-bd"/>
</dbReference>
<dbReference type="Gene3D" id="3.50.50.60">
    <property type="entry name" value="FAD/NAD(P)-binding domain"/>
    <property type="match status" value="1"/>
</dbReference>
<evidence type="ECO:0000313" key="7">
    <source>
        <dbReference type="EMBL" id="MEC4175336.1"/>
    </source>
</evidence>
<dbReference type="Pfam" id="PF00890">
    <property type="entry name" value="FAD_binding_2"/>
    <property type="match status" value="1"/>
</dbReference>
<keyword evidence="4" id="KW-0560">Oxidoreductase</keyword>
<proteinExistence type="predicted"/>
<keyword evidence="3" id="KW-0274">FAD</keyword>
<keyword evidence="2" id="KW-0285">Flavoprotein</keyword>
<dbReference type="PROSITE" id="PS51257">
    <property type="entry name" value="PROKAR_LIPOPROTEIN"/>
    <property type="match status" value="1"/>
</dbReference>
<dbReference type="SUPFAM" id="SSF56425">
    <property type="entry name" value="Succinate dehydrogenase/fumarate reductase flavoprotein, catalytic domain"/>
    <property type="match status" value="1"/>
</dbReference>